<name>A0AAW7I7P8_9BACI</name>
<sequence length="217" mass="25254">MLNLFKAKPKEDKKNHQGAKKPVQDLIPLKDIENGILLTPDNKMVQFLKVSAINMELTSNAECNEIFEMYEGFLMSLNYPVQQTMVSMPVDLKSYIENQEQILNNTKNPYKRMLQESYIEYANEIEVSQDIMQRQRYIIFAEKLKEDTPKQRYALALEIDEKKQEIISGLSELELTVESVTDIEIIRYLHTLFDYSTAQHRPIESSFVPQIIQGGKL</sequence>
<feature type="domain" description="TraC-like" evidence="2">
    <location>
        <begin position="40"/>
        <end position="139"/>
    </location>
</feature>
<dbReference type="Proteomes" id="UP001234602">
    <property type="component" value="Unassembled WGS sequence"/>
</dbReference>
<dbReference type="Pfam" id="PF26593">
    <property type="entry name" value="TraC-like"/>
    <property type="match status" value="1"/>
</dbReference>
<dbReference type="InterPro" id="IPR058596">
    <property type="entry name" value="TraC-like_dom"/>
</dbReference>
<evidence type="ECO:0000259" key="2">
    <source>
        <dbReference type="Pfam" id="PF26593"/>
    </source>
</evidence>
<evidence type="ECO:0000313" key="4">
    <source>
        <dbReference type="Proteomes" id="UP001234602"/>
    </source>
</evidence>
<dbReference type="RefSeq" id="WP_289319210.1">
    <property type="nucleotide sequence ID" value="NZ_JAUCEY010000007.1"/>
</dbReference>
<evidence type="ECO:0000313" key="3">
    <source>
        <dbReference type="EMBL" id="MDM5451043.1"/>
    </source>
</evidence>
<feature type="region of interest" description="Disordered" evidence="1">
    <location>
        <begin position="1"/>
        <end position="21"/>
    </location>
</feature>
<comment type="caution">
    <text evidence="3">The sequence shown here is derived from an EMBL/GenBank/DDBJ whole genome shotgun (WGS) entry which is preliminary data.</text>
</comment>
<proteinExistence type="predicted"/>
<protein>
    <recommendedName>
        <fullName evidence="2">TraC-like domain-containing protein</fullName>
    </recommendedName>
</protein>
<dbReference type="EMBL" id="JAUCEY010000007">
    <property type="protein sequence ID" value="MDM5451043.1"/>
    <property type="molecule type" value="Genomic_DNA"/>
</dbReference>
<evidence type="ECO:0000256" key="1">
    <source>
        <dbReference type="SAM" id="MobiDB-lite"/>
    </source>
</evidence>
<dbReference type="AlphaFoldDB" id="A0AAW7I7P8"/>
<organism evidence="3 4">
    <name type="scientific">Peribacillus simplex</name>
    <dbReference type="NCBI Taxonomy" id="1478"/>
    <lineage>
        <taxon>Bacteria</taxon>
        <taxon>Bacillati</taxon>
        <taxon>Bacillota</taxon>
        <taxon>Bacilli</taxon>
        <taxon>Bacillales</taxon>
        <taxon>Bacillaceae</taxon>
        <taxon>Peribacillus</taxon>
    </lineage>
</organism>
<accession>A0AAW7I7P8</accession>
<gene>
    <name evidence="3" type="ORF">QUF89_02120</name>
</gene>
<reference evidence="3" key="1">
    <citation type="submission" date="2023-06" db="EMBL/GenBank/DDBJ databases">
        <title>Comparative genomics of Bacillaceae isolates and their secondary metabolite potential.</title>
        <authorList>
            <person name="Song L."/>
            <person name="Nielsen L.J."/>
            <person name="Mohite O."/>
            <person name="Xu X."/>
            <person name="Weber T."/>
            <person name="Kovacs A.T."/>
        </authorList>
    </citation>
    <scope>NUCLEOTIDE SEQUENCE</scope>
    <source>
        <strain evidence="3">D8_B_37</strain>
    </source>
</reference>